<dbReference type="RefSeq" id="XP_038044702.1">
    <property type="nucleotide sequence ID" value="XM_038188774.1"/>
</dbReference>
<dbReference type="PANTHER" id="PTHR21064">
    <property type="entry name" value="AMINOGLYCOSIDE PHOSPHOTRANSFERASE DOMAIN-CONTAINING PROTEIN-RELATED"/>
    <property type="match status" value="1"/>
</dbReference>
<dbReference type="EnsemblMetazoa" id="XM_038188774.1">
    <property type="protein sequence ID" value="XP_038044702.1"/>
    <property type="gene ID" value="LOC119719351"/>
</dbReference>
<evidence type="ECO:0000256" key="2">
    <source>
        <dbReference type="ARBA" id="ARBA00006219"/>
    </source>
</evidence>
<comment type="subcellular location">
    <subcellularLocation>
        <location evidence="1">Cytoplasm</location>
    </subcellularLocation>
</comment>
<accession>A0A913YZ74</accession>
<dbReference type="AlphaFoldDB" id="A0A913YZ74"/>
<evidence type="ECO:0008006" key="8">
    <source>
        <dbReference type="Google" id="ProtNLM"/>
    </source>
</evidence>
<evidence type="ECO:0000256" key="1">
    <source>
        <dbReference type="ARBA" id="ARBA00004496"/>
    </source>
</evidence>
<dbReference type="Gene3D" id="3.90.1200.10">
    <property type="match status" value="1"/>
</dbReference>
<dbReference type="InterPro" id="IPR011009">
    <property type="entry name" value="Kinase-like_dom_sf"/>
</dbReference>
<dbReference type="GO" id="GO:0005737">
    <property type="term" value="C:cytoplasm"/>
    <property type="evidence" value="ECO:0007669"/>
    <property type="project" value="UniProtKB-SubCell"/>
</dbReference>
<dbReference type="Proteomes" id="UP000887568">
    <property type="component" value="Unplaced"/>
</dbReference>
<dbReference type="GeneID" id="119719351"/>
<evidence type="ECO:0000313" key="6">
    <source>
        <dbReference type="EnsemblMetazoa" id="XP_038044702.1"/>
    </source>
</evidence>
<dbReference type="EnsemblMetazoa" id="XM_038188775.1">
    <property type="protein sequence ID" value="XP_038044703.1"/>
    <property type="gene ID" value="LOC119719351"/>
</dbReference>
<keyword evidence="3" id="KW-0963">Cytoplasm</keyword>
<dbReference type="GO" id="GO:0019202">
    <property type="term" value="F:amino acid kinase activity"/>
    <property type="evidence" value="ECO:0007669"/>
    <property type="project" value="TreeGrafter"/>
</dbReference>
<keyword evidence="7" id="KW-1185">Reference proteome</keyword>
<evidence type="ECO:0000256" key="5">
    <source>
        <dbReference type="ARBA" id="ARBA00022777"/>
    </source>
</evidence>
<dbReference type="SUPFAM" id="SSF56112">
    <property type="entry name" value="Protein kinase-like (PK-like)"/>
    <property type="match status" value="1"/>
</dbReference>
<comment type="similarity">
    <text evidence="2">Belongs to the aminoglycoside phosphotransferase family.</text>
</comment>
<keyword evidence="5" id="KW-0418">Kinase</keyword>
<dbReference type="PANTHER" id="PTHR21064:SF1">
    <property type="entry name" value="HYDROXYLYSINE KINASE"/>
    <property type="match status" value="1"/>
</dbReference>
<organism evidence="6 7">
    <name type="scientific">Patiria miniata</name>
    <name type="common">Bat star</name>
    <name type="synonym">Asterina miniata</name>
    <dbReference type="NCBI Taxonomy" id="46514"/>
    <lineage>
        <taxon>Eukaryota</taxon>
        <taxon>Metazoa</taxon>
        <taxon>Echinodermata</taxon>
        <taxon>Eleutherozoa</taxon>
        <taxon>Asterozoa</taxon>
        <taxon>Asteroidea</taxon>
        <taxon>Valvatacea</taxon>
        <taxon>Valvatida</taxon>
        <taxon>Asterinidae</taxon>
        <taxon>Patiria</taxon>
    </lineage>
</organism>
<dbReference type="InterPro" id="IPR050249">
    <property type="entry name" value="Pseudomonas-type_ThrB"/>
</dbReference>
<evidence type="ECO:0000313" key="7">
    <source>
        <dbReference type="Proteomes" id="UP000887568"/>
    </source>
</evidence>
<sequence length="398" mass="44186">MNGDSEQPTMARMRTSKPIVGIDDITDLLHQRYGIQIAKLKEFESYDDRTYYVKAEPGCGTGERSEFIAKVLNSTSSAPKGVVDVITDLLDYLKAYPELGCQFALPNVNGDLLSYEMIPNDVRDGDVLLGREKGLSALRLFNFVPGKPMSASAPLPPNFFFDVGIHLGKLQKALQEYPGDVEPLKLKAQAYLWCLSNVPCLRSFLPLVQDDKKRRLAEEVISQFEATVVPVMDGLRKGIVESDFNNDNVLVTSSAEGTSDCSDNSPMTGGVAKYQISGVVDFDDTMYTCLVYEIAIAMMYAMFCCDEPIVAAAYVLTGFETVSPLPRNERRLLKVLVAGRFAQSVLMSLMQVKNHPDNVYVGQTLIEGWSLLGKWWSQSEVQLQELWDCVKARCAGQH</sequence>
<keyword evidence="4" id="KW-0808">Transferase</keyword>
<evidence type="ECO:0000256" key="4">
    <source>
        <dbReference type="ARBA" id="ARBA00022679"/>
    </source>
</evidence>
<dbReference type="FunFam" id="3.90.1200.10:FF:000007">
    <property type="entry name" value="hydroxylysine kinase isoform X1"/>
    <property type="match status" value="1"/>
</dbReference>
<proteinExistence type="inferred from homology"/>
<name>A0A913YZ74_PATMI</name>
<protein>
    <recommendedName>
        <fullName evidence="8">Aminoglycoside phosphotransferase domain-containing protein</fullName>
    </recommendedName>
</protein>
<dbReference type="OMA" id="EFLTRIM"/>
<dbReference type="RefSeq" id="XP_038044703.1">
    <property type="nucleotide sequence ID" value="XM_038188775.1"/>
</dbReference>
<evidence type="ECO:0000256" key="3">
    <source>
        <dbReference type="ARBA" id="ARBA00022490"/>
    </source>
</evidence>
<dbReference type="OrthoDB" id="9973935at2759"/>
<reference evidence="6" key="1">
    <citation type="submission" date="2022-11" db="UniProtKB">
        <authorList>
            <consortium name="EnsemblMetazoa"/>
        </authorList>
    </citation>
    <scope>IDENTIFICATION</scope>
</reference>